<evidence type="ECO:0000256" key="1">
    <source>
        <dbReference type="SAM" id="Phobius"/>
    </source>
</evidence>
<gene>
    <name evidence="2" type="ORF">CCMP2556_LOCUS44238</name>
</gene>
<feature type="transmembrane region" description="Helical" evidence="1">
    <location>
        <begin position="21"/>
        <end position="40"/>
    </location>
</feature>
<keyword evidence="1" id="KW-1133">Transmembrane helix</keyword>
<evidence type="ECO:0000313" key="2">
    <source>
        <dbReference type="EMBL" id="CAK9092394.1"/>
    </source>
</evidence>
<evidence type="ECO:0000313" key="3">
    <source>
        <dbReference type="Proteomes" id="UP001642484"/>
    </source>
</evidence>
<keyword evidence="3" id="KW-1185">Reference proteome</keyword>
<feature type="transmembrane region" description="Helical" evidence="1">
    <location>
        <begin position="46"/>
        <end position="65"/>
    </location>
</feature>
<organism evidence="2 3">
    <name type="scientific">Durusdinium trenchii</name>
    <dbReference type="NCBI Taxonomy" id="1381693"/>
    <lineage>
        <taxon>Eukaryota</taxon>
        <taxon>Sar</taxon>
        <taxon>Alveolata</taxon>
        <taxon>Dinophyceae</taxon>
        <taxon>Suessiales</taxon>
        <taxon>Symbiodiniaceae</taxon>
        <taxon>Durusdinium</taxon>
    </lineage>
</organism>
<feature type="transmembrane region" description="Helical" evidence="1">
    <location>
        <begin position="77"/>
        <end position="97"/>
    </location>
</feature>
<comment type="caution">
    <text evidence="2">The sequence shown here is derived from an EMBL/GenBank/DDBJ whole genome shotgun (WGS) entry which is preliminary data.</text>
</comment>
<keyword evidence="1" id="KW-0812">Transmembrane</keyword>
<proteinExistence type="predicted"/>
<sequence>MKQWRDEDALGYWAKLNIVELAVLTLFPWLVGVLVSYLFASTYHGMPLSVWLIVLSLLAVCVWHIRHYPGDRQWQLVLPVSCIAGVLVSCILGLVAYRTFYSIYWMYHDSHAYANVLPSEPAAGYLDAGKLVFAEEAHLDVARGMSFKDGTTYCVAPVIDASGGPIQFWAAGTDCCSRGTFECDDAWDEKAHAGLVLQANQQHILAVKQAVAAYRLTTAKRPIFVQWVVDPEKVELNYWMLGNGILVGSCLISLVISSLLTLLLLLLNESAARRAERTNHSAECSTDVSHRVNVTAVEC</sequence>
<keyword evidence="1" id="KW-0472">Membrane</keyword>
<name>A0ABP0QWJ1_9DINO</name>
<dbReference type="EMBL" id="CAXAMN010025062">
    <property type="protein sequence ID" value="CAK9092394.1"/>
    <property type="molecule type" value="Genomic_DNA"/>
</dbReference>
<dbReference type="Proteomes" id="UP001642484">
    <property type="component" value="Unassembled WGS sequence"/>
</dbReference>
<accession>A0ABP0QWJ1</accession>
<feature type="transmembrane region" description="Helical" evidence="1">
    <location>
        <begin position="245"/>
        <end position="267"/>
    </location>
</feature>
<protein>
    <submittedName>
        <fullName evidence="2">Uncharacterized protein</fullName>
    </submittedName>
</protein>
<reference evidence="2 3" key="1">
    <citation type="submission" date="2024-02" db="EMBL/GenBank/DDBJ databases">
        <authorList>
            <person name="Chen Y."/>
            <person name="Shah S."/>
            <person name="Dougan E. K."/>
            <person name="Thang M."/>
            <person name="Chan C."/>
        </authorList>
    </citation>
    <scope>NUCLEOTIDE SEQUENCE [LARGE SCALE GENOMIC DNA]</scope>
</reference>